<feature type="active site" description="Nucleophile" evidence="4">
    <location>
        <position position="56"/>
    </location>
</feature>
<dbReference type="SUPFAM" id="SSF52151">
    <property type="entry name" value="FabD/lysophospholipase-like"/>
    <property type="match status" value="1"/>
</dbReference>
<dbReference type="GO" id="GO:0016787">
    <property type="term" value="F:hydrolase activity"/>
    <property type="evidence" value="ECO:0007669"/>
    <property type="project" value="UniProtKB-UniRule"/>
</dbReference>
<evidence type="ECO:0000256" key="4">
    <source>
        <dbReference type="PROSITE-ProRule" id="PRU01161"/>
    </source>
</evidence>
<dbReference type="RefSeq" id="WP_088916430.1">
    <property type="nucleotide sequence ID" value="NZ_CP018632.1"/>
</dbReference>
<dbReference type="InterPro" id="IPR002641">
    <property type="entry name" value="PNPLA_dom"/>
</dbReference>
<evidence type="ECO:0000313" key="6">
    <source>
        <dbReference type="EMBL" id="ASJ70937.1"/>
    </source>
</evidence>
<feature type="active site" description="Proton acceptor" evidence="4">
    <location>
        <position position="222"/>
    </location>
</feature>
<evidence type="ECO:0000313" key="7">
    <source>
        <dbReference type="Proteomes" id="UP000250079"/>
    </source>
</evidence>
<protein>
    <recommendedName>
        <fullName evidence="5">PNPLA domain-containing protein</fullName>
    </recommendedName>
</protein>
<dbReference type="Gene3D" id="3.40.1090.10">
    <property type="entry name" value="Cytosolic phospholipase A2 catalytic domain"/>
    <property type="match status" value="1"/>
</dbReference>
<gene>
    <name evidence="6" type="ORF">IMCC3135_04120</name>
</gene>
<dbReference type="Pfam" id="PF01734">
    <property type="entry name" value="Patatin"/>
    <property type="match status" value="1"/>
</dbReference>
<dbReference type="KEGG" id="gai:IMCC3135_04120"/>
<feature type="domain" description="PNPLA" evidence="5">
    <location>
        <begin position="14"/>
        <end position="235"/>
    </location>
</feature>
<dbReference type="PANTHER" id="PTHR14226">
    <property type="entry name" value="NEUROPATHY TARGET ESTERASE/SWISS CHEESE D.MELANOGASTER"/>
    <property type="match status" value="1"/>
</dbReference>
<reference evidence="6 7" key="1">
    <citation type="submission" date="2016-12" db="EMBL/GenBank/DDBJ databases">
        <authorList>
            <person name="Song W.-J."/>
            <person name="Kurnit D.M."/>
        </authorList>
    </citation>
    <scope>NUCLEOTIDE SEQUENCE [LARGE SCALE GENOMIC DNA]</scope>
    <source>
        <strain evidence="6 7">IMCC3135</strain>
    </source>
</reference>
<dbReference type="InterPro" id="IPR050301">
    <property type="entry name" value="NTE"/>
</dbReference>
<keyword evidence="1 4" id="KW-0378">Hydrolase</keyword>
<feature type="short sequence motif" description="DGA/G" evidence="4">
    <location>
        <begin position="222"/>
        <end position="224"/>
    </location>
</feature>
<comment type="caution">
    <text evidence="4">Lacks conserved residue(s) required for the propagation of feature annotation.</text>
</comment>
<name>A0A2Z2NTJ2_9GAMM</name>
<evidence type="ECO:0000256" key="2">
    <source>
        <dbReference type="ARBA" id="ARBA00022963"/>
    </source>
</evidence>
<evidence type="ECO:0000256" key="3">
    <source>
        <dbReference type="ARBA" id="ARBA00023098"/>
    </source>
</evidence>
<dbReference type="OrthoDB" id="9798773at2"/>
<dbReference type="GO" id="GO:0016042">
    <property type="term" value="P:lipid catabolic process"/>
    <property type="evidence" value="ECO:0007669"/>
    <property type="project" value="UniProtKB-UniRule"/>
</dbReference>
<dbReference type="PANTHER" id="PTHR14226:SF57">
    <property type="entry name" value="BLR7027 PROTEIN"/>
    <property type="match status" value="1"/>
</dbReference>
<accession>A0A2Z2NTJ2</accession>
<dbReference type="PROSITE" id="PS51635">
    <property type="entry name" value="PNPLA"/>
    <property type="match status" value="1"/>
</dbReference>
<dbReference type="InterPro" id="IPR016035">
    <property type="entry name" value="Acyl_Trfase/lysoPLipase"/>
</dbReference>
<organism evidence="6 7">
    <name type="scientific">Granulosicoccus antarcticus IMCC3135</name>
    <dbReference type="NCBI Taxonomy" id="1192854"/>
    <lineage>
        <taxon>Bacteria</taxon>
        <taxon>Pseudomonadati</taxon>
        <taxon>Pseudomonadota</taxon>
        <taxon>Gammaproteobacteria</taxon>
        <taxon>Chromatiales</taxon>
        <taxon>Granulosicoccaceae</taxon>
        <taxon>Granulosicoccus</taxon>
    </lineage>
</organism>
<keyword evidence="7" id="KW-1185">Reference proteome</keyword>
<proteinExistence type="predicted"/>
<dbReference type="AlphaFoldDB" id="A0A2Z2NTJ2"/>
<dbReference type="EMBL" id="CP018632">
    <property type="protein sequence ID" value="ASJ70937.1"/>
    <property type="molecule type" value="Genomic_DNA"/>
</dbReference>
<feature type="short sequence motif" description="GXSXG" evidence="4">
    <location>
        <begin position="54"/>
        <end position="58"/>
    </location>
</feature>
<sequence>MADKLKSTAPKTALILGGGGARAAYQIGVLDAIRQLLNADPNYQQPFPFNVLCGTSAGAINVAWLASHTESYDQAVRQLVSEWSAFKPCDVYRTDVPGALANAAHWLSTLSMGWLIREAPRSLFDNRPLRQMLSRKIDFGAIEKSIAQGHLDALAISTSSYSSGQHITFYQSRNNIKPWTRTRRLAERCTIGLEHLMASSAIPLVFPATQLPIGARLEFFGDGAMRQSSPISPAIHLGARRIVVIGAGRVEDDAEALQSSNHQTDYPSLGQIGGHVMASIFLDGVAGDVERLERINRTLQLMTEQQRMESELKPLELLSITPSQRLDSLAAPFIRNLPRTTRSALRILGATGPRGVGLSSYLLFDKEYIRTLIELGRQDGLNRAEEIVNFFSQR</sequence>
<keyword evidence="3 4" id="KW-0443">Lipid metabolism</keyword>
<evidence type="ECO:0000259" key="5">
    <source>
        <dbReference type="PROSITE" id="PS51635"/>
    </source>
</evidence>
<dbReference type="Proteomes" id="UP000250079">
    <property type="component" value="Chromosome"/>
</dbReference>
<evidence type="ECO:0000256" key="1">
    <source>
        <dbReference type="ARBA" id="ARBA00022801"/>
    </source>
</evidence>
<keyword evidence="2 4" id="KW-0442">Lipid degradation</keyword>